<evidence type="ECO:0000313" key="2">
    <source>
        <dbReference type="EMBL" id="PYH97172.1"/>
    </source>
</evidence>
<evidence type="ECO:0000313" key="3">
    <source>
        <dbReference type="Proteomes" id="UP000247810"/>
    </source>
</evidence>
<dbReference type="Proteomes" id="UP000247810">
    <property type="component" value="Unassembled WGS sequence"/>
</dbReference>
<dbReference type="AlphaFoldDB" id="A0A319EYX7"/>
<evidence type="ECO:0000256" key="1">
    <source>
        <dbReference type="SAM" id="MobiDB-lite"/>
    </source>
</evidence>
<dbReference type="EMBL" id="KZ825828">
    <property type="protein sequence ID" value="PYH97172.1"/>
    <property type="molecule type" value="Genomic_DNA"/>
</dbReference>
<name>A0A319EYX7_9EURO</name>
<reference evidence="2 3" key="1">
    <citation type="submission" date="2018-02" db="EMBL/GenBank/DDBJ databases">
        <title>The genomes of Aspergillus section Nigri reveals drivers in fungal speciation.</title>
        <authorList>
            <consortium name="DOE Joint Genome Institute"/>
            <person name="Vesth T.C."/>
            <person name="Nybo J."/>
            <person name="Theobald S."/>
            <person name="Brandl J."/>
            <person name="Frisvad J.C."/>
            <person name="Nielsen K.F."/>
            <person name="Lyhne E.K."/>
            <person name="Kogle M.E."/>
            <person name="Kuo A."/>
            <person name="Riley R."/>
            <person name="Clum A."/>
            <person name="Nolan M."/>
            <person name="Lipzen A."/>
            <person name="Salamov A."/>
            <person name="Henrissat B."/>
            <person name="Wiebenga A."/>
            <person name="De vries R.P."/>
            <person name="Grigoriev I.V."/>
            <person name="Mortensen U.H."/>
            <person name="Andersen M.R."/>
            <person name="Baker S.E."/>
        </authorList>
    </citation>
    <scope>NUCLEOTIDE SEQUENCE [LARGE SCALE GENOMIC DNA]</scope>
    <source>
        <strain evidence="2 3">CBS 707.79</strain>
    </source>
</reference>
<accession>A0A319EYX7</accession>
<protein>
    <submittedName>
        <fullName evidence="2">Uncharacterized protein</fullName>
    </submittedName>
</protein>
<keyword evidence="3" id="KW-1185">Reference proteome</keyword>
<sequence>MTVHPHAQLSRTLASRPTTPSSITRAFTNTTLIAGPGVLAASTYPPLPCFPIQKECRVGVALPSAGEGLVSHSAPSYPVRLNQSLRRLVDWASGLKTSLPLRRITVADHELSSGIPVVLDVALLTSGSPSEISARPLESLRFYLMITDITRCS</sequence>
<feature type="compositionally biased region" description="Polar residues" evidence="1">
    <location>
        <begin position="9"/>
        <end position="21"/>
    </location>
</feature>
<dbReference type="VEuPathDB" id="FungiDB:BO71DRAFT_146101"/>
<gene>
    <name evidence="2" type="ORF">BO71DRAFT_146101</name>
</gene>
<feature type="region of interest" description="Disordered" evidence="1">
    <location>
        <begin position="1"/>
        <end position="21"/>
    </location>
</feature>
<organism evidence="2 3">
    <name type="scientific">Aspergillus ellipticus CBS 707.79</name>
    <dbReference type="NCBI Taxonomy" id="1448320"/>
    <lineage>
        <taxon>Eukaryota</taxon>
        <taxon>Fungi</taxon>
        <taxon>Dikarya</taxon>
        <taxon>Ascomycota</taxon>
        <taxon>Pezizomycotina</taxon>
        <taxon>Eurotiomycetes</taxon>
        <taxon>Eurotiomycetidae</taxon>
        <taxon>Eurotiales</taxon>
        <taxon>Aspergillaceae</taxon>
        <taxon>Aspergillus</taxon>
        <taxon>Aspergillus subgen. Circumdati</taxon>
    </lineage>
</organism>
<proteinExistence type="predicted"/>